<dbReference type="InterPro" id="IPR051605">
    <property type="entry name" value="CstA"/>
</dbReference>
<protein>
    <submittedName>
        <fullName evidence="9">Carbon starvation protein A</fullName>
    </submittedName>
</protein>
<dbReference type="PANTHER" id="PTHR30252">
    <property type="entry name" value="INNER MEMBRANE PEPTIDE TRANSPORTER"/>
    <property type="match status" value="1"/>
</dbReference>
<dbReference type="EMBL" id="JAODOP010000004">
    <property type="protein sequence ID" value="MEF3835214.1"/>
    <property type="molecule type" value="Genomic_DNA"/>
</dbReference>
<feature type="transmembrane region" description="Helical" evidence="7">
    <location>
        <begin position="366"/>
        <end position="388"/>
    </location>
</feature>
<keyword evidence="5 7" id="KW-1133">Transmembrane helix</keyword>
<dbReference type="Proteomes" id="UP001337305">
    <property type="component" value="Unassembled WGS sequence"/>
</dbReference>
<evidence type="ECO:0000313" key="10">
    <source>
        <dbReference type="Proteomes" id="UP001337305"/>
    </source>
</evidence>
<feature type="domain" description="CstA N-terminal" evidence="8">
    <location>
        <begin position="161"/>
        <end position="385"/>
    </location>
</feature>
<comment type="similarity">
    <text evidence="2">Belongs to the peptide transporter carbon starvation (CstA) (TC 2.A.114) family.</text>
</comment>
<feature type="transmembrane region" description="Helical" evidence="7">
    <location>
        <begin position="51"/>
        <end position="73"/>
    </location>
</feature>
<feature type="transmembrane region" description="Helical" evidence="7">
    <location>
        <begin position="419"/>
        <end position="437"/>
    </location>
</feature>
<evidence type="ECO:0000313" key="9">
    <source>
        <dbReference type="EMBL" id="MEF3835214.1"/>
    </source>
</evidence>
<feature type="transmembrane region" description="Helical" evidence="7">
    <location>
        <begin position="186"/>
        <end position="210"/>
    </location>
</feature>
<evidence type="ECO:0000256" key="2">
    <source>
        <dbReference type="ARBA" id="ARBA00007755"/>
    </source>
</evidence>
<evidence type="ECO:0000256" key="1">
    <source>
        <dbReference type="ARBA" id="ARBA00004651"/>
    </source>
</evidence>
<evidence type="ECO:0000256" key="4">
    <source>
        <dbReference type="ARBA" id="ARBA00022692"/>
    </source>
</evidence>
<evidence type="ECO:0000256" key="5">
    <source>
        <dbReference type="ARBA" id="ARBA00022989"/>
    </source>
</evidence>
<comment type="caution">
    <text evidence="9">The sequence shown here is derived from an EMBL/GenBank/DDBJ whole genome shotgun (WGS) entry which is preliminary data.</text>
</comment>
<gene>
    <name evidence="9" type="ORF">N1F79_18975</name>
</gene>
<reference evidence="9 10" key="1">
    <citation type="submission" date="2022-09" db="EMBL/GenBank/DDBJ databases">
        <title>Genome sequencing of Flavivirga sp. MEBiC05379.</title>
        <authorList>
            <person name="Oh H.-M."/>
            <person name="Kwon K.K."/>
            <person name="Park M.J."/>
            <person name="Yang S.-H."/>
        </authorList>
    </citation>
    <scope>NUCLEOTIDE SEQUENCE [LARGE SCALE GENOMIC DNA]</scope>
    <source>
        <strain evidence="9 10">MEBiC05379</strain>
    </source>
</reference>
<feature type="transmembrane region" description="Helical" evidence="7">
    <location>
        <begin position="230"/>
        <end position="248"/>
    </location>
</feature>
<dbReference type="PANTHER" id="PTHR30252:SF4">
    <property type="entry name" value="CARBON STARVATION"/>
    <property type="match status" value="1"/>
</dbReference>
<evidence type="ECO:0000256" key="7">
    <source>
        <dbReference type="SAM" id="Phobius"/>
    </source>
</evidence>
<feature type="transmembrane region" description="Helical" evidence="7">
    <location>
        <begin position="80"/>
        <end position="98"/>
    </location>
</feature>
<evidence type="ECO:0000259" key="8">
    <source>
        <dbReference type="Pfam" id="PF02554"/>
    </source>
</evidence>
<evidence type="ECO:0000256" key="6">
    <source>
        <dbReference type="ARBA" id="ARBA00023136"/>
    </source>
</evidence>
<feature type="transmembrane region" description="Helical" evidence="7">
    <location>
        <begin position="161"/>
        <end position="179"/>
    </location>
</feature>
<proteinExistence type="inferred from homology"/>
<keyword evidence="3" id="KW-1003">Cell membrane</keyword>
<feature type="transmembrane region" description="Helical" evidence="7">
    <location>
        <begin position="327"/>
        <end position="345"/>
    </location>
</feature>
<feature type="domain" description="CstA N-terminal" evidence="8">
    <location>
        <begin position="4"/>
        <end position="143"/>
    </location>
</feature>
<feature type="transmembrane region" description="Helical" evidence="7">
    <location>
        <begin position="269"/>
        <end position="292"/>
    </location>
</feature>
<feature type="transmembrane region" description="Helical" evidence="7">
    <location>
        <begin position="394"/>
        <end position="412"/>
    </location>
</feature>
<keyword evidence="4 7" id="KW-0812">Transmembrane</keyword>
<organism evidence="9 10">
    <name type="scientific">Flavivirga spongiicola</name>
    <dbReference type="NCBI Taxonomy" id="421621"/>
    <lineage>
        <taxon>Bacteria</taxon>
        <taxon>Pseudomonadati</taxon>
        <taxon>Bacteroidota</taxon>
        <taxon>Flavobacteriia</taxon>
        <taxon>Flavobacteriales</taxon>
        <taxon>Flavobacteriaceae</taxon>
        <taxon>Flavivirga</taxon>
    </lineage>
</organism>
<dbReference type="RefSeq" id="WP_303307507.1">
    <property type="nucleotide sequence ID" value="NZ_JAODOP010000004.1"/>
</dbReference>
<sequence length="480" mass="52823">MISFIVSIAILIIGYFVYGKFVEKVFGVDKKAVTPAIRLRDDVDFVPLPTWRIFLIQFLNIAGLGPIFGAIAGAMFGPSAFLWIVLGSIFAGATHDYFSGMLSVRYDGLSISEIVGIYLGLKFKKFMRFFTVILLIFVGTVFLVGPAKIIDGMTGNTWNVWGWVLVILVYYILSTLLPIDKLISKLYPIFGLAMLIMALGLGVALLSGTYDIPEIIPENLVNMKTNPDENPLFPILFITIACGAISGFHATQSPLMARCIKNESLGRKVFYGAMITEGIVALIWAAAAMVVFDNVEGLNGAMANNGNNAAWAANEISLSMLGKTGGILALLGIVAAPITSGDTAFRSARIILADSFNFEQKKLLNRLYLSIPLFVIAFVLTQIDFAIIWRYFAWSNQTLATIVLWTITVYLVKENKNRWITLVPALFMTMVCSTYILIAKEGFELGSKLAYGLGALVTILSYALFRRYISNLQLSIFNTN</sequence>
<name>A0ABU7XXT2_9FLAO</name>
<feature type="transmembrane region" description="Helical" evidence="7">
    <location>
        <begin position="128"/>
        <end position="149"/>
    </location>
</feature>
<keyword evidence="6 7" id="KW-0472">Membrane</keyword>
<evidence type="ECO:0000256" key="3">
    <source>
        <dbReference type="ARBA" id="ARBA00022475"/>
    </source>
</evidence>
<comment type="subcellular location">
    <subcellularLocation>
        <location evidence="1">Cell membrane</location>
        <topology evidence="1">Multi-pass membrane protein</topology>
    </subcellularLocation>
</comment>
<keyword evidence="10" id="KW-1185">Reference proteome</keyword>
<accession>A0ABU7XXT2</accession>
<dbReference type="InterPro" id="IPR003706">
    <property type="entry name" value="CstA_N"/>
</dbReference>
<feature type="transmembrane region" description="Helical" evidence="7">
    <location>
        <begin position="449"/>
        <end position="465"/>
    </location>
</feature>
<dbReference type="Pfam" id="PF02554">
    <property type="entry name" value="CstA"/>
    <property type="match status" value="2"/>
</dbReference>